<sequence>MKSNWFDYESVLRRAMMAMDYDSGTRTMRVLEFYCGIGGLRYSLEESGVNAVVVDAFDINAVGNDVYQHNFGHRPNQANIQALNVKQLDKYKADAWLLSPPCQPYTRQGLQKDADDARAFSFLKMLELLPLMTSPPTHLLVENVVGFENSITHSRLLAVLKDAGFKTQEFILSPLQFGIPYSRPRYFCLAKREPLAFLSPVYNGLLLCEPGPLLGCAGSKSSSGLNDENKNPCLRDEVAEEDKTLDTGRDVALKPKRNEPILDPGVISRSIRDFLESVPSAPEEAQFRPLEDEETVRVLLQDSLESFRLDSRSTVAQLSGENEAECASLDRERSGACEEDPFAAYRVPLNVVQRWVDAYDVVTPESVRCCCFTKSYTRYAKGTGSFLATAVSTQERSEISFAKHIANMRSEGQSLVELGLRYFTPREVANFHSFPRNFTFPVHVRLKQRYALLGNSLSVAVVSSLLKYLFATPAEPASTTLSSA</sequence>
<evidence type="ECO:0000313" key="5">
    <source>
        <dbReference type="EMBL" id="KAL2630406.1"/>
    </source>
</evidence>
<dbReference type="InterPro" id="IPR001525">
    <property type="entry name" value="C5_MeTfrase"/>
</dbReference>
<comment type="similarity">
    <text evidence="4">Belongs to the class I-like SAM-binding methyltransferase superfamily. C5-methyltransferase family.</text>
</comment>
<gene>
    <name evidence="5" type="ORF">R1flu_015092</name>
</gene>
<dbReference type="Pfam" id="PF00145">
    <property type="entry name" value="DNA_methylase"/>
    <property type="match status" value="2"/>
</dbReference>
<protein>
    <recommendedName>
        <fullName evidence="7">DNA methyltransferase 2</fullName>
    </recommendedName>
</protein>
<evidence type="ECO:0000313" key="6">
    <source>
        <dbReference type="Proteomes" id="UP001605036"/>
    </source>
</evidence>
<keyword evidence="1 4" id="KW-0489">Methyltransferase</keyword>
<comment type="caution">
    <text evidence="5">The sequence shown here is derived from an EMBL/GenBank/DDBJ whole genome shotgun (WGS) entry which is preliminary data.</text>
</comment>
<evidence type="ECO:0008006" key="7">
    <source>
        <dbReference type="Google" id="ProtNLM"/>
    </source>
</evidence>
<name>A0ABD1YHX8_9MARC</name>
<dbReference type="Gene3D" id="3.40.50.150">
    <property type="entry name" value="Vaccinia Virus protein VP39"/>
    <property type="match status" value="1"/>
</dbReference>
<keyword evidence="3 4" id="KW-0949">S-adenosyl-L-methionine</keyword>
<keyword evidence="6" id="KW-1185">Reference proteome</keyword>
<dbReference type="AlphaFoldDB" id="A0ABD1YHX8"/>
<organism evidence="5 6">
    <name type="scientific">Riccia fluitans</name>
    <dbReference type="NCBI Taxonomy" id="41844"/>
    <lineage>
        <taxon>Eukaryota</taxon>
        <taxon>Viridiplantae</taxon>
        <taxon>Streptophyta</taxon>
        <taxon>Embryophyta</taxon>
        <taxon>Marchantiophyta</taxon>
        <taxon>Marchantiopsida</taxon>
        <taxon>Marchantiidae</taxon>
        <taxon>Marchantiales</taxon>
        <taxon>Ricciaceae</taxon>
        <taxon>Riccia</taxon>
    </lineage>
</organism>
<proteinExistence type="inferred from homology"/>
<dbReference type="PROSITE" id="PS51679">
    <property type="entry name" value="SAM_MT_C5"/>
    <property type="match status" value="1"/>
</dbReference>
<dbReference type="InterPro" id="IPR050750">
    <property type="entry name" value="C5-MTase"/>
</dbReference>
<dbReference type="Gene3D" id="3.90.120.10">
    <property type="entry name" value="DNA Methylase, subunit A, domain 2"/>
    <property type="match status" value="1"/>
</dbReference>
<feature type="active site" evidence="4">
    <location>
        <position position="102"/>
    </location>
</feature>
<dbReference type="GO" id="GO:0008168">
    <property type="term" value="F:methyltransferase activity"/>
    <property type="evidence" value="ECO:0007669"/>
    <property type="project" value="UniProtKB-KW"/>
</dbReference>
<dbReference type="Proteomes" id="UP001605036">
    <property type="component" value="Unassembled WGS sequence"/>
</dbReference>
<evidence type="ECO:0000256" key="3">
    <source>
        <dbReference type="ARBA" id="ARBA00022691"/>
    </source>
</evidence>
<dbReference type="PANTHER" id="PTHR46098">
    <property type="entry name" value="TRNA (CYTOSINE(38)-C(5))-METHYLTRANSFERASE"/>
    <property type="match status" value="1"/>
</dbReference>
<evidence type="ECO:0000256" key="2">
    <source>
        <dbReference type="ARBA" id="ARBA00022679"/>
    </source>
</evidence>
<keyword evidence="2 4" id="KW-0808">Transferase</keyword>
<dbReference type="EMBL" id="JBHFFA010000004">
    <property type="protein sequence ID" value="KAL2630406.1"/>
    <property type="molecule type" value="Genomic_DNA"/>
</dbReference>
<evidence type="ECO:0000256" key="1">
    <source>
        <dbReference type="ARBA" id="ARBA00022603"/>
    </source>
</evidence>
<accession>A0ABD1YHX8</accession>
<dbReference type="PANTHER" id="PTHR46098:SF1">
    <property type="entry name" value="TRNA (CYTOSINE(38)-C(5))-METHYLTRANSFERASE"/>
    <property type="match status" value="1"/>
</dbReference>
<dbReference type="SUPFAM" id="SSF53335">
    <property type="entry name" value="S-adenosyl-L-methionine-dependent methyltransferases"/>
    <property type="match status" value="1"/>
</dbReference>
<dbReference type="InterPro" id="IPR029063">
    <property type="entry name" value="SAM-dependent_MTases_sf"/>
</dbReference>
<dbReference type="PRINTS" id="PR00105">
    <property type="entry name" value="C5METTRFRASE"/>
</dbReference>
<dbReference type="GO" id="GO:0032259">
    <property type="term" value="P:methylation"/>
    <property type="evidence" value="ECO:0007669"/>
    <property type="project" value="UniProtKB-KW"/>
</dbReference>
<reference evidence="5 6" key="1">
    <citation type="submission" date="2024-09" db="EMBL/GenBank/DDBJ databases">
        <title>Chromosome-scale assembly of Riccia fluitans.</title>
        <authorList>
            <person name="Paukszto L."/>
            <person name="Sawicki J."/>
            <person name="Karawczyk K."/>
            <person name="Piernik-Szablinska J."/>
            <person name="Szczecinska M."/>
            <person name="Mazdziarz M."/>
        </authorList>
    </citation>
    <scope>NUCLEOTIDE SEQUENCE [LARGE SCALE GENOMIC DNA]</scope>
    <source>
        <strain evidence="5">Rf_01</strain>
        <tissue evidence="5">Aerial parts of the thallus</tissue>
    </source>
</reference>
<evidence type="ECO:0000256" key="4">
    <source>
        <dbReference type="PROSITE-ProRule" id="PRU01016"/>
    </source>
</evidence>